<organism evidence="4 5">
    <name type="scientific">Naegleria fowleri</name>
    <name type="common">Brain eating amoeba</name>
    <dbReference type="NCBI Taxonomy" id="5763"/>
    <lineage>
        <taxon>Eukaryota</taxon>
        <taxon>Discoba</taxon>
        <taxon>Heterolobosea</taxon>
        <taxon>Tetramitia</taxon>
        <taxon>Eutetramitia</taxon>
        <taxon>Vahlkampfiidae</taxon>
        <taxon>Naegleria</taxon>
    </lineage>
</organism>
<comment type="caution">
    <text evidence="4">The sequence shown here is derived from an EMBL/GenBank/DDBJ whole genome shotgun (WGS) entry which is preliminary data.</text>
</comment>
<name>A0A6A5CE65_NAEFO</name>
<dbReference type="GeneID" id="68114778"/>
<protein>
    <recommendedName>
        <fullName evidence="3">RCC1-like domain-containing protein</fullName>
    </recommendedName>
</protein>
<dbReference type="VEuPathDB" id="AmoebaDB:FDP41_007560"/>
<evidence type="ECO:0000256" key="2">
    <source>
        <dbReference type="PROSITE-ProRule" id="PRU00235"/>
    </source>
</evidence>
<dbReference type="PANTHER" id="PTHR22872">
    <property type="entry name" value="BTK-BINDING PROTEIN-RELATED"/>
    <property type="match status" value="1"/>
</dbReference>
<feature type="repeat" description="RCC1" evidence="2">
    <location>
        <begin position="194"/>
        <end position="254"/>
    </location>
</feature>
<feature type="domain" description="RCC1-like" evidence="3">
    <location>
        <begin position="69"/>
        <end position="412"/>
    </location>
</feature>
<dbReference type="PRINTS" id="PR00633">
    <property type="entry name" value="RCCNDNSATION"/>
</dbReference>
<dbReference type="SUPFAM" id="SSF50985">
    <property type="entry name" value="RCC1/BLIP-II"/>
    <property type="match status" value="1"/>
</dbReference>
<sequence>MPFWCMVQINLANSERETLRNEKNPTKVDLPSGVSVRKVACGFAHTIVMGLISDELSNELNNNEGIQHQAGVSSMLCLLGCGTNSCSQLGQSGSSFNDTEILNFSPVQNSKCLQEMGSIFCGCNFTMIFSKDGKSLHAMGDNANGQIGLRNWLEVSMPNPVPLKALQSSVTNELDTIVKVFCGFDHTSVLCESGSVYSTGKNNFKELGFATCVIQNDSQYTLVRVACLDSILQPNERVEMIAYGENHSLLLLRNNRTNTDRLIACGDNKYGNIGLRASVPSVSSFTPVEIDNLQSEQHISKIACGEFHSAVLFQNGEVWMTGKNSERQLGFSNLDNYSFTKIDVFGLAIGDIALGNSHSIFISALSRQVMFGSGRGFDQYISQKCTLQRIDFGKENSHMLVNHAICGGLHTVFYRDQEMEDGLSPQRMKHKLLTCLRRNFLNDISITRE</sequence>
<feature type="repeat" description="RCC1" evidence="2">
    <location>
        <begin position="134"/>
        <end position="193"/>
    </location>
</feature>
<evidence type="ECO:0000256" key="1">
    <source>
        <dbReference type="ARBA" id="ARBA00022737"/>
    </source>
</evidence>
<dbReference type="InterPro" id="IPR000408">
    <property type="entry name" value="Reg_chr_condens"/>
</dbReference>
<dbReference type="VEuPathDB" id="AmoebaDB:NfTy_007600"/>
<feature type="repeat" description="RCC1" evidence="2">
    <location>
        <begin position="316"/>
        <end position="365"/>
    </location>
</feature>
<keyword evidence="1" id="KW-0677">Repeat</keyword>
<dbReference type="InterPro" id="IPR009091">
    <property type="entry name" value="RCC1/BLIP-II"/>
</dbReference>
<evidence type="ECO:0000259" key="3">
    <source>
        <dbReference type="Pfam" id="PF25390"/>
    </source>
</evidence>
<dbReference type="Gene3D" id="2.130.10.30">
    <property type="entry name" value="Regulator of chromosome condensation 1/beta-lactamase-inhibitor protein II"/>
    <property type="match status" value="2"/>
</dbReference>
<proteinExistence type="predicted"/>
<dbReference type="PROSITE" id="PS50012">
    <property type="entry name" value="RCC1_3"/>
    <property type="match status" value="4"/>
</dbReference>
<dbReference type="Proteomes" id="UP000444721">
    <property type="component" value="Unassembled WGS sequence"/>
</dbReference>
<feature type="repeat" description="RCC1" evidence="2">
    <location>
        <begin position="260"/>
        <end position="315"/>
    </location>
</feature>
<dbReference type="PROSITE" id="PS00626">
    <property type="entry name" value="RCC1_2"/>
    <property type="match status" value="1"/>
</dbReference>
<evidence type="ECO:0000313" key="4">
    <source>
        <dbReference type="EMBL" id="KAF0983645.1"/>
    </source>
</evidence>
<dbReference type="AlphaFoldDB" id="A0A6A5CE65"/>
<evidence type="ECO:0000313" key="5">
    <source>
        <dbReference type="Proteomes" id="UP000444721"/>
    </source>
</evidence>
<dbReference type="OrthoDB" id="10256179at2759"/>
<keyword evidence="5" id="KW-1185">Reference proteome</keyword>
<dbReference type="OMA" id="WIEVTIP"/>
<gene>
    <name evidence="4" type="ORF">FDP41_007560</name>
</gene>
<dbReference type="InterPro" id="IPR058923">
    <property type="entry name" value="RCC1-like_dom"/>
</dbReference>
<dbReference type="VEuPathDB" id="AmoebaDB:NF0112190"/>
<reference evidence="4 5" key="1">
    <citation type="journal article" date="2019" name="Sci. Rep.">
        <title>Nanopore sequencing improves the draft genome of the human pathogenic amoeba Naegleria fowleri.</title>
        <authorList>
            <person name="Liechti N."/>
            <person name="Schurch N."/>
            <person name="Bruggmann R."/>
            <person name="Wittwer M."/>
        </authorList>
    </citation>
    <scope>NUCLEOTIDE SEQUENCE [LARGE SCALE GENOMIC DNA]</scope>
    <source>
        <strain evidence="4 5">ATCC 30894</strain>
    </source>
</reference>
<dbReference type="Pfam" id="PF25390">
    <property type="entry name" value="WD40_RLD"/>
    <property type="match status" value="1"/>
</dbReference>
<accession>A0A6A5CE65</accession>
<dbReference type="InterPro" id="IPR051625">
    <property type="entry name" value="Signaling_Regulatory_Domain"/>
</dbReference>
<dbReference type="RefSeq" id="XP_044568358.1">
    <property type="nucleotide sequence ID" value="XM_044711318.1"/>
</dbReference>
<dbReference type="EMBL" id="VFQX01000004">
    <property type="protein sequence ID" value="KAF0983645.1"/>
    <property type="molecule type" value="Genomic_DNA"/>
</dbReference>